<dbReference type="AlphaFoldDB" id="A0A1Y2HU24"/>
<dbReference type="InterPro" id="IPR015943">
    <property type="entry name" value="WD40/YVTN_repeat-like_dom_sf"/>
</dbReference>
<proteinExistence type="predicted"/>
<feature type="repeat" description="WD" evidence="3">
    <location>
        <begin position="200"/>
        <end position="241"/>
    </location>
</feature>
<gene>
    <name evidence="4" type="ORF">BCR44DRAFT_1429585</name>
</gene>
<evidence type="ECO:0000256" key="1">
    <source>
        <dbReference type="ARBA" id="ARBA00022574"/>
    </source>
</evidence>
<organism evidence="4 5">
    <name type="scientific">Catenaria anguillulae PL171</name>
    <dbReference type="NCBI Taxonomy" id="765915"/>
    <lineage>
        <taxon>Eukaryota</taxon>
        <taxon>Fungi</taxon>
        <taxon>Fungi incertae sedis</taxon>
        <taxon>Blastocladiomycota</taxon>
        <taxon>Blastocladiomycetes</taxon>
        <taxon>Blastocladiales</taxon>
        <taxon>Catenariaceae</taxon>
        <taxon>Catenaria</taxon>
    </lineage>
</organism>
<feature type="repeat" description="WD" evidence="3">
    <location>
        <begin position="102"/>
        <end position="141"/>
    </location>
</feature>
<comment type="caution">
    <text evidence="4">The sequence shown here is derived from an EMBL/GenBank/DDBJ whole genome shotgun (WGS) entry which is preliminary data.</text>
</comment>
<dbReference type="Pfam" id="PF00400">
    <property type="entry name" value="WD40"/>
    <property type="match status" value="3"/>
</dbReference>
<dbReference type="Gene3D" id="2.130.10.10">
    <property type="entry name" value="YVTN repeat-like/Quinoprotein amine dehydrogenase"/>
    <property type="match status" value="2"/>
</dbReference>
<dbReference type="InterPro" id="IPR019775">
    <property type="entry name" value="WD40_repeat_CS"/>
</dbReference>
<dbReference type="PRINTS" id="PR00320">
    <property type="entry name" value="GPROTEINBRPT"/>
</dbReference>
<dbReference type="SMART" id="SM00320">
    <property type="entry name" value="WD40"/>
    <property type="match status" value="4"/>
</dbReference>
<sequence>MPWQYFYRQRHLLDTNLVKGTSDQREFVGHSEGVYCIQADERKLVSGSRDDTIRIWDLSTGRSTHTLAGHNGSVLCLEFNRTHLDFSIRLWDWGTGKCTGQFDGHAAAVNAVQVHGDVLVSASGDKKLRIWDLRAPTAKAEVGKLEGHARGIACVAFDGRYVCSGTPTPSFSSATPAAASAAVPPQPGTIAPSPAQVRVITGHDDLVRTLQFSAADNVLVSGSYDESVRIWRLSTGEQMHKLVAPARVFNVQWQAGMVYVALQTEKLVEYNFRRGVDMRGILPPPRW</sequence>
<dbReference type="PANTHER" id="PTHR19848:SF8">
    <property type="entry name" value="F-BOX AND WD REPEAT DOMAIN CONTAINING 7"/>
    <property type="match status" value="1"/>
</dbReference>
<dbReference type="Proteomes" id="UP000193411">
    <property type="component" value="Unassembled WGS sequence"/>
</dbReference>
<dbReference type="CDD" id="cd00200">
    <property type="entry name" value="WD40"/>
    <property type="match status" value="1"/>
</dbReference>
<protein>
    <submittedName>
        <fullName evidence="4">WD40-repeat-containing domain protein</fullName>
    </submittedName>
</protein>
<dbReference type="InterPro" id="IPR036322">
    <property type="entry name" value="WD40_repeat_dom_sf"/>
</dbReference>
<keyword evidence="2" id="KW-0677">Repeat</keyword>
<dbReference type="SUPFAM" id="SSF50978">
    <property type="entry name" value="WD40 repeat-like"/>
    <property type="match status" value="1"/>
</dbReference>
<keyword evidence="1 3" id="KW-0853">WD repeat</keyword>
<dbReference type="PROSITE" id="PS50294">
    <property type="entry name" value="WD_REPEATS_REGION"/>
    <property type="match status" value="3"/>
</dbReference>
<evidence type="ECO:0000256" key="2">
    <source>
        <dbReference type="ARBA" id="ARBA00022737"/>
    </source>
</evidence>
<dbReference type="STRING" id="765915.A0A1Y2HU24"/>
<feature type="repeat" description="WD" evidence="3">
    <location>
        <begin position="27"/>
        <end position="66"/>
    </location>
</feature>
<dbReference type="InterPro" id="IPR001680">
    <property type="entry name" value="WD40_rpt"/>
</dbReference>
<accession>A0A1Y2HU24</accession>
<keyword evidence="5" id="KW-1185">Reference proteome</keyword>
<dbReference type="PROSITE" id="PS50082">
    <property type="entry name" value="WD_REPEATS_2"/>
    <property type="match status" value="3"/>
</dbReference>
<dbReference type="InterPro" id="IPR020472">
    <property type="entry name" value="WD40_PAC1"/>
</dbReference>
<dbReference type="EMBL" id="MCFL01000010">
    <property type="protein sequence ID" value="ORZ38107.1"/>
    <property type="molecule type" value="Genomic_DNA"/>
</dbReference>
<evidence type="ECO:0000313" key="4">
    <source>
        <dbReference type="EMBL" id="ORZ38107.1"/>
    </source>
</evidence>
<evidence type="ECO:0000256" key="3">
    <source>
        <dbReference type="PROSITE-ProRule" id="PRU00221"/>
    </source>
</evidence>
<reference evidence="4 5" key="1">
    <citation type="submission" date="2016-07" db="EMBL/GenBank/DDBJ databases">
        <title>Pervasive Adenine N6-methylation of Active Genes in Fungi.</title>
        <authorList>
            <consortium name="DOE Joint Genome Institute"/>
            <person name="Mondo S.J."/>
            <person name="Dannebaum R.O."/>
            <person name="Kuo R.C."/>
            <person name="Labutti K."/>
            <person name="Haridas S."/>
            <person name="Kuo A."/>
            <person name="Salamov A."/>
            <person name="Ahrendt S.R."/>
            <person name="Lipzen A."/>
            <person name="Sullivan W."/>
            <person name="Andreopoulos W.B."/>
            <person name="Clum A."/>
            <person name="Lindquist E."/>
            <person name="Daum C."/>
            <person name="Ramamoorthy G.K."/>
            <person name="Gryganskyi A."/>
            <person name="Culley D."/>
            <person name="Magnuson J.K."/>
            <person name="James T.Y."/>
            <person name="O'Malley M.A."/>
            <person name="Stajich J.E."/>
            <person name="Spatafora J.W."/>
            <person name="Visel A."/>
            <person name="Grigoriev I.V."/>
        </authorList>
    </citation>
    <scope>NUCLEOTIDE SEQUENCE [LARGE SCALE GENOMIC DNA]</scope>
    <source>
        <strain evidence="4 5">PL171</strain>
    </source>
</reference>
<dbReference type="OrthoDB" id="19711at2759"/>
<name>A0A1Y2HU24_9FUNG</name>
<evidence type="ECO:0000313" key="5">
    <source>
        <dbReference type="Proteomes" id="UP000193411"/>
    </source>
</evidence>
<dbReference type="PANTHER" id="PTHR19848">
    <property type="entry name" value="WD40 REPEAT PROTEIN"/>
    <property type="match status" value="1"/>
</dbReference>
<dbReference type="PROSITE" id="PS00678">
    <property type="entry name" value="WD_REPEATS_1"/>
    <property type="match status" value="2"/>
</dbReference>